<comment type="similarity">
    <text evidence="1">Belongs to the TRAFAC class dynamin-like GTPase superfamily. IRG family.</text>
</comment>
<keyword evidence="5" id="KW-0472">Membrane</keyword>
<dbReference type="Proteomes" id="UP001159405">
    <property type="component" value="Unassembled WGS sequence"/>
</dbReference>
<evidence type="ECO:0000256" key="3">
    <source>
        <dbReference type="ARBA" id="ARBA00022801"/>
    </source>
</evidence>
<keyword evidence="3" id="KW-0378">Hydrolase</keyword>
<dbReference type="Pfam" id="PF05049">
    <property type="entry name" value="IIGP"/>
    <property type="match status" value="1"/>
</dbReference>
<sequence>MPFGEEWWTTKIAHELHTFIAKNGLSDVKEFFEAKLDHWKHIKVNIAITGEAGAGKSSFINKIRGLKDYQPGAAKASVETDCTYQALQYPYPENPNIIFWDLPGIGTDNFPAEKYVEEVGLKKYDMYLIFMATRIPEGISTLVEAISSSEKKFFFVRSKIDLDISNEIFSNEPGSISREDVLVKVRNDCLKILGKRIGCNEQDIFLISSRDDEKGEFSGLVKAIRDVLPTKEKRESFILSLGILNRLSTETLKIIVEALEQRIWYVAAASAVAALPPIPGVSAAADIAMIVKELKLYRSKLGLPDETSDTFKMLTDTTQAKVTIASSFVQLATKSAAWLAPYATEAAAEEGARIFLPFIGSVIASALSFGTTYLALKDCLKTMEDAALAVLNEAAKEHLS</sequence>
<dbReference type="PROSITE" id="PS51716">
    <property type="entry name" value="G_IRG"/>
    <property type="match status" value="1"/>
</dbReference>
<evidence type="ECO:0000256" key="1">
    <source>
        <dbReference type="ARBA" id="ARBA00005429"/>
    </source>
</evidence>
<evidence type="ECO:0000313" key="7">
    <source>
        <dbReference type="EMBL" id="CAH3172392.1"/>
    </source>
</evidence>
<name>A0ABN8R0X0_9CNID</name>
<evidence type="ECO:0000256" key="2">
    <source>
        <dbReference type="ARBA" id="ARBA00022741"/>
    </source>
</evidence>
<evidence type="ECO:0000259" key="6">
    <source>
        <dbReference type="PROSITE" id="PS51716"/>
    </source>
</evidence>
<keyword evidence="8" id="KW-1185">Reference proteome</keyword>
<feature type="transmembrane region" description="Helical" evidence="5">
    <location>
        <begin position="354"/>
        <end position="376"/>
    </location>
</feature>
<gene>
    <name evidence="7" type="ORF">PLOB_00012915</name>
</gene>
<comment type="caution">
    <text evidence="7">The sequence shown here is derived from an EMBL/GenBank/DDBJ whole genome shotgun (WGS) entry which is preliminary data.</text>
</comment>
<keyword evidence="4" id="KW-0342">GTP-binding</keyword>
<proteinExistence type="inferred from homology"/>
<evidence type="ECO:0000256" key="5">
    <source>
        <dbReference type="SAM" id="Phobius"/>
    </source>
</evidence>
<keyword evidence="5" id="KW-0812">Transmembrane</keyword>
<dbReference type="InterPro" id="IPR007743">
    <property type="entry name" value="Immunity-related_GTPase-like"/>
</dbReference>
<reference evidence="7 8" key="1">
    <citation type="submission" date="2022-05" db="EMBL/GenBank/DDBJ databases">
        <authorList>
            <consortium name="Genoscope - CEA"/>
            <person name="William W."/>
        </authorList>
    </citation>
    <scope>NUCLEOTIDE SEQUENCE [LARGE SCALE GENOMIC DNA]</scope>
</reference>
<feature type="domain" description="IRG-type G" evidence="6">
    <location>
        <begin position="42"/>
        <end position="227"/>
    </location>
</feature>
<protein>
    <recommendedName>
        <fullName evidence="6">IRG-type G domain-containing protein</fullName>
    </recommendedName>
</protein>
<dbReference type="SUPFAM" id="SSF52540">
    <property type="entry name" value="P-loop containing nucleoside triphosphate hydrolases"/>
    <property type="match status" value="1"/>
</dbReference>
<dbReference type="PANTHER" id="PTHR32341:SF10">
    <property type="entry name" value="INTERFERON-INDUCIBLE GTPASE 5"/>
    <property type="match status" value="1"/>
</dbReference>
<dbReference type="Gene3D" id="3.40.50.300">
    <property type="entry name" value="P-loop containing nucleotide triphosphate hydrolases"/>
    <property type="match status" value="1"/>
</dbReference>
<accession>A0ABN8R0X0</accession>
<dbReference type="InterPro" id="IPR030385">
    <property type="entry name" value="G_IRG_dom"/>
</dbReference>
<evidence type="ECO:0000256" key="4">
    <source>
        <dbReference type="ARBA" id="ARBA00023134"/>
    </source>
</evidence>
<dbReference type="PANTHER" id="PTHR32341">
    <property type="entry name" value="INTERFERON-INDUCIBLE GTPASE"/>
    <property type="match status" value="1"/>
</dbReference>
<dbReference type="InterPro" id="IPR027417">
    <property type="entry name" value="P-loop_NTPase"/>
</dbReference>
<evidence type="ECO:0000313" key="8">
    <source>
        <dbReference type="Proteomes" id="UP001159405"/>
    </source>
</evidence>
<keyword evidence="2" id="KW-0547">Nucleotide-binding</keyword>
<dbReference type="InterPro" id="IPR051515">
    <property type="entry name" value="IRG"/>
</dbReference>
<keyword evidence="5" id="KW-1133">Transmembrane helix</keyword>
<dbReference type="EMBL" id="CALNXK010000172">
    <property type="protein sequence ID" value="CAH3172392.1"/>
    <property type="molecule type" value="Genomic_DNA"/>
</dbReference>
<organism evidence="7 8">
    <name type="scientific">Porites lobata</name>
    <dbReference type="NCBI Taxonomy" id="104759"/>
    <lineage>
        <taxon>Eukaryota</taxon>
        <taxon>Metazoa</taxon>
        <taxon>Cnidaria</taxon>
        <taxon>Anthozoa</taxon>
        <taxon>Hexacorallia</taxon>
        <taxon>Scleractinia</taxon>
        <taxon>Fungiina</taxon>
        <taxon>Poritidae</taxon>
        <taxon>Porites</taxon>
    </lineage>
</organism>